<dbReference type="GO" id="GO:0005886">
    <property type="term" value="C:plasma membrane"/>
    <property type="evidence" value="ECO:0007669"/>
    <property type="project" value="UniProtKB-SubCell"/>
</dbReference>
<keyword evidence="6" id="KW-1133">Transmembrane helix</keyword>
<organism evidence="7 8">
    <name type="scientific">Paraburkholderia hospita</name>
    <dbReference type="NCBI Taxonomy" id="169430"/>
    <lineage>
        <taxon>Bacteria</taxon>
        <taxon>Pseudomonadati</taxon>
        <taxon>Pseudomonadota</taxon>
        <taxon>Betaproteobacteria</taxon>
        <taxon>Burkholderiales</taxon>
        <taxon>Burkholderiaceae</taxon>
        <taxon>Paraburkholderia</taxon>
    </lineage>
</organism>
<evidence type="ECO:0000256" key="4">
    <source>
        <dbReference type="ARBA" id="ARBA00022679"/>
    </source>
</evidence>
<dbReference type="GO" id="GO:0030213">
    <property type="term" value="P:hyaluronan biosynthetic process"/>
    <property type="evidence" value="ECO:0007669"/>
    <property type="project" value="TreeGrafter"/>
</dbReference>
<dbReference type="AlphaFoldDB" id="A0AAN1JKK7"/>
<dbReference type="SUPFAM" id="SSF53448">
    <property type="entry name" value="Nucleotide-diphospho-sugar transferases"/>
    <property type="match status" value="1"/>
</dbReference>
<evidence type="ECO:0000256" key="1">
    <source>
        <dbReference type="ARBA" id="ARBA00004236"/>
    </source>
</evidence>
<keyword evidence="3" id="KW-0328">Glycosyltransferase</keyword>
<reference evidence="7 8" key="1">
    <citation type="submission" date="2018-01" db="EMBL/GenBank/DDBJ databases">
        <title>Species boundaries and ecological features among Paraburkholderia terrae DSMZ17804T, P. hospita DSMZ17164T and P. caribensis DSMZ13236T.</title>
        <authorList>
            <person name="Pratama A.A."/>
        </authorList>
    </citation>
    <scope>NUCLEOTIDE SEQUENCE [LARGE SCALE GENOMIC DNA]</scope>
    <source>
        <strain evidence="7 8">DSM 17164</strain>
    </source>
</reference>
<protein>
    <submittedName>
        <fullName evidence="7">Uncharacterized protein</fullName>
    </submittedName>
</protein>
<evidence type="ECO:0000256" key="2">
    <source>
        <dbReference type="ARBA" id="ARBA00022475"/>
    </source>
</evidence>
<proteinExistence type="predicted"/>
<dbReference type="CDD" id="cd06423">
    <property type="entry name" value="CESA_like"/>
    <property type="match status" value="1"/>
</dbReference>
<accession>A0AAN1JKK7</accession>
<keyword evidence="6" id="KW-0812">Transmembrane</keyword>
<feature type="transmembrane region" description="Helical" evidence="6">
    <location>
        <begin position="64"/>
        <end position="86"/>
    </location>
</feature>
<evidence type="ECO:0000313" key="8">
    <source>
        <dbReference type="Proteomes" id="UP000236649"/>
    </source>
</evidence>
<sequence length="464" mass="52243">MATRHGGLVVAVARQPAGDLSRRYRRSAAKAHSQSLAIQTACAAQRSGGRIHDQVFGDVVIDTFVQLIFALPLMVMVMNFGVTLMLRFGVKSTFLTKNHALQPRVSVLLPCFNEGEHVFRTIESILASDYPMAKVEVIAVDDCSADDTYEWIARAASRWSNVRAFRNPVNSGKHQTLSHALSHSSGEILMCIDSDCLFDKRAIAELTACFVDETIGAVGGRVGISNARENVLTQCQTVVYYYSFQIMKMLQNWTRNVICISGCLFAVRREHFEAIEEQVKHRNWFGVGVRDGEDRYMTHLLLLKGLKTYINIDAQCWTAAPNNFRQLFMQQLRWRRSGLRDLLWTLRTFDANLKVLHPLTVVNLLIPGALQVLWPAMCIYGLASGWLVEHLLQDMQLYFGVWVVVGLLYNVYVRWHNPEQKVSALTIGALGMWFIADSFLITLVALCTFDVGEWGTRGSSSKKA</sequence>
<comment type="subcellular location">
    <subcellularLocation>
        <location evidence="1">Cell membrane</location>
    </subcellularLocation>
</comment>
<keyword evidence="4" id="KW-0808">Transferase</keyword>
<dbReference type="PANTHER" id="PTHR22913:SF12">
    <property type="entry name" value="MANNURONAN SYNTHASE"/>
    <property type="match status" value="1"/>
</dbReference>
<evidence type="ECO:0000256" key="5">
    <source>
        <dbReference type="ARBA" id="ARBA00023136"/>
    </source>
</evidence>
<dbReference type="InterPro" id="IPR029044">
    <property type="entry name" value="Nucleotide-diphossugar_trans"/>
</dbReference>
<dbReference type="Proteomes" id="UP000236649">
    <property type="component" value="Chromosome 4"/>
</dbReference>
<evidence type="ECO:0000313" key="7">
    <source>
        <dbReference type="EMBL" id="AUT75717.1"/>
    </source>
</evidence>
<name>A0AAN1JKK7_9BURK</name>
<dbReference type="GO" id="GO:0050501">
    <property type="term" value="F:hyaluronan synthase activity"/>
    <property type="evidence" value="ECO:0007669"/>
    <property type="project" value="TreeGrafter"/>
</dbReference>
<dbReference type="Gene3D" id="3.90.550.10">
    <property type="entry name" value="Spore Coat Polysaccharide Biosynthesis Protein SpsA, Chain A"/>
    <property type="match status" value="1"/>
</dbReference>
<feature type="transmembrane region" description="Helical" evidence="6">
    <location>
        <begin position="361"/>
        <end position="383"/>
    </location>
</feature>
<keyword evidence="2" id="KW-1003">Cell membrane</keyword>
<evidence type="ECO:0000256" key="6">
    <source>
        <dbReference type="SAM" id="Phobius"/>
    </source>
</evidence>
<dbReference type="EMBL" id="CP026108">
    <property type="protein sequence ID" value="AUT75717.1"/>
    <property type="molecule type" value="Genomic_DNA"/>
</dbReference>
<dbReference type="GO" id="GO:0085029">
    <property type="term" value="P:extracellular matrix assembly"/>
    <property type="evidence" value="ECO:0007669"/>
    <property type="project" value="TreeGrafter"/>
</dbReference>
<feature type="transmembrane region" description="Helical" evidence="6">
    <location>
        <begin position="395"/>
        <end position="412"/>
    </location>
</feature>
<evidence type="ECO:0000256" key="3">
    <source>
        <dbReference type="ARBA" id="ARBA00022676"/>
    </source>
</evidence>
<keyword evidence="5 6" id="KW-0472">Membrane</keyword>
<dbReference type="PANTHER" id="PTHR22913">
    <property type="entry name" value="HYALURONAN SYNTHASE"/>
    <property type="match status" value="1"/>
</dbReference>
<dbReference type="Pfam" id="PF13641">
    <property type="entry name" value="Glyco_tranf_2_3"/>
    <property type="match status" value="1"/>
</dbReference>
<gene>
    <name evidence="7" type="ORF">C2L64_46140</name>
</gene>
<feature type="transmembrane region" description="Helical" evidence="6">
    <location>
        <begin position="424"/>
        <end position="446"/>
    </location>
</feature>
<dbReference type="KEGG" id="phs:C2L64_46140"/>